<organism evidence="1 2">
    <name type="scientific">Empedobacter falsenii</name>
    <dbReference type="NCBI Taxonomy" id="343874"/>
    <lineage>
        <taxon>Bacteria</taxon>
        <taxon>Pseudomonadati</taxon>
        <taxon>Bacteroidota</taxon>
        <taxon>Flavobacteriia</taxon>
        <taxon>Flavobacteriales</taxon>
        <taxon>Weeksellaceae</taxon>
        <taxon>Empedobacter</taxon>
    </lineage>
</organism>
<accession>A0A427BP45</accession>
<evidence type="ECO:0000313" key="2">
    <source>
        <dbReference type="Proteomes" id="UP000267844"/>
    </source>
</evidence>
<dbReference type="AlphaFoldDB" id="A0A427BP45"/>
<protein>
    <submittedName>
        <fullName evidence="1">Uncharacterized protein</fullName>
    </submittedName>
</protein>
<evidence type="ECO:0000313" key="1">
    <source>
        <dbReference type="EMBL" id="RRT91822.1"/>
    </source>
</evidence>
<reference evidence="1 2" key="1">
    <citation type="submission" date="2018-10" db="EMBL/GenBank/DDBJ databases">
        <title>Transmission dynamics of multidrug resistant bacteria on intensive care unit surfaces.</title>
        <authorList>
            <person name="D'Souza A.W."/>
            <person name="Potter R.F."/>
            <person name="Wallace M."/>
            <person name="Shupe A."/>
            <person name="Patel S."/>
            <person name="Sun S."/>
            <person name="Gul D."/>
            <person name="Kwon J.H."/>
            <person name="Andleeb S."/>
            <person name="Burnham C.-A.D."/>
            <person name="Dantas G."/>
        </authorList>
    </citation>
    <scope>NUCLEOTIDE SEQUENCE [LARGE SCALE GENOMIC DNA]</scope>
    <source>
        <strain evidence="1 2">WF_348</strain>
    </source>
</reference>
<dbReference type="EMBL" id="RHPO01000012">
    <property type="protein sequence ID" value="RRT91822.1"/>
    <property type="molecule type" value="Genomic_DNA"/>
</dbReference>
<proteinExistence type="predicted"/>
<gene>
    <name evidence="1" type="ORF">EGI89_07405</name>
</gene>
<name>A0A427BP45_9FLAO</name>
<comment type="caution">
    <text evidence="1">The sequence shown here is derived from an EMBL/GenBank/DDBJ whole genome shotgun (WGS) entry which is preliminary data.</text>
</comment>
<sequence>MFAQEKKLLPSSIKMLIDESNIKKENIIDLQTYIEEYYINASKYFNKGALPIVEKGEYSVLLIDEKDNKIIKKSSDFKNIDPSKIKEFTYEKSAKAEYLGGYFGANFGVISIKLRK</sequence>
<dbReference type="Proteomes" id="UP000267844">
    <property type="component" value="Unassembled WGS sequence"/>
</dbReference>